<evidence type="ECO:0000313" key="2">
    <source>
        <dbReference type="EMBL" id="SEP42526.1"/>
    </source>
</evidence>
<evidence type="ECO:0000256" key="1">
    <source>
        <dbReference type="PROSITE-ProRule" id="PRU00420"/>
    </source>
</evidence>
<evidence type="ECO:0000313" key="3">
    <source>
        <dbReference type="Proteomes" id="UP000198847"/>
    </source>
</evidence>
<dbReference type="GO" id="GO:0008982">
    <property type="term" value="F:protein-N(PI)-phosphohistidine-sugar phosphotransferase activity"/>
    <property type="evidence" value="ECO:0007669"/>
    <property type="project" value="InterPro"/>
</dbReference>
<dbReference type="InterPro" id="IPR036665">
    <property type="entry name" value="PTS_IIA_glucitol/sorbitol_sf"/>
</dbReference>
<dbReference type="EMBL" id="FODY01000028">
    <property type="protein sequence ID" value="SEP42526.1"/>
    <property type="molecule type" value="Genomic_DNA"/>
</dbReference>
<dbReference type="OrthoDB" id="5113885at2"/>
<protein>
    <submittedName>
        <fullName evidence="2">PTS system, glucitol/sorbitol-specific IIA component</fullName>
    </submittedName>
</protein>
<name>A0A1H8XRS6_9FIRM</name>
<dbReference type="GO" id="GO:0016301">
    <property type="term" value="F:kinase activity"/>
    <property type="evidence" value="ECO:0007669"/>
    <property type="project" value="TreeGrafter"/>
</dbReference>
<dbReference type="InterPro" id="IPR004716">
    <property type="entry name" value="PTS_IIA_glucitol/sorbitol-sp"/>
</dbReference>
<proteinExistence type="predicted"/>
<dbReference type="AlphaFoldDB" id="A0A1H8XRS6"/>
<keyword evidence="3" id="KW-1185">Reference proteome</keyword>
<dbReference type="STRING" id="112903.SAMN04490178_12824"/>
<dbReference type="Proteomes" id="UP000198847">
    <property type="component" value="Unassembled WGS sequence"/>
</dbReference>
<organism evidence="2 3">
    <name type="scientific">Propionispora vibrioides</name>
    <dbReference type="NCBI Taxonomy" id="112903"/>
    <lineage>
        <taxon>Bacteria</taxon>
        <taxon>Bacillati</taxon>
        <taxon>Bacillota</taxon>
        <taxon>Negativicutes</taxon>
        <taxon>Selenomonadales</taxon>
        <taxon>Sporomusaceae</taxon>
        <taxon>Propionispora</taxon>
    </lineage>
</organism>
<dbReference type="Gene3D" id="2.40.33.40">
    <property type="entry name" value="Phosphotransferase system, glucitol/sorbitol-specific IIA component"/>
    <property type="match status" value="1"/>
</dbReference>
<feature type="modified residue" description="Phosphohistidine; by HPr" evidence="1">
    <location>
        <position position="44"/>
    </location>
</feature>
<dbReference type="GO" id="GO:0009401">
    <property type="term" value="P:phosphoenolpyruvate-dependent sugar phosphotransferase system"/>
    <property type="evidence" value="ECO:0007669"/>
    <property type="project" value="InterPro"/>
</dbReference>
<dbReference type="SUPFAM" id="SSF141530">
    <property type="entry name" value="PTSIIA/GutA-like"/>
    <property type="match status" value="1"/>
</dbReference>
<dbReference type="PANTHER" id="PTHR40398">
    <property type="entry name" value="PTS SYSTEM GLUCITOL/SORBITOL-SPECIFIC EIIA COMPONENT"/>
    <property type="match status" value="1"/>
</dbReference>
<dbReference type="Pfam" id="PF03829">
    <property type="entry name" value="PTSIIA_gutA"/>
    <property type="match status" value="1"/>
</dbReference>
<sequence>MKYHSEITGWGIEAMQFLTEADLNCIIIFNDGVPPELADMAVLHKPAPILADFAAGDMLSICGKVFTISAIGSEVRHTLKELGHCTLSFKGGSTPERPGCIMLEGEEALTPADFTIGTAIEVF</sequence>
<dbReference type="PANTHER" id="PTHR40398:SF1">
    <property type="entry name" value="PTS SYSTEM GLUCITOL_SORBITOL-SPECIFIC EIIA COMPONENT"/>
    <property type="match status" value="1"/>
</dbReference>
<reference evidence="2 3" key="1">
    <citation type="submission" date="2016-10" db="EMBL/GenBank/DDBJ databases">
        <authorList>
            <person name="de Groot N.N."/>
        </authorList>
    </citation>
    <scope>NUCLEOTIDE SEQUENCE [LARGE SCALE GENOMIC DNA]</scope>
    <source>
        <strain evidence="2 3">DSM 13305</strain>
    </source>
</reference>
<dbReference type="GO" id="GO:0005737">
    <property type="term" value="C:cytoplasm"/>
    <property type="evidence" value="ECO:0007669"/>
    <property type="project" value="InterPro"/>
</dbReference>
<gene>
    <name evidence="2" type="ORF">SAMN04490178_12824</name>
</gene>
<dbReference type="RefSeq" id="WP_091750803.1">
    <property type="nucleotide sequence ID" value="NZ_FODY01000028.1"/>
</dbReference>
<accession>A0A1H8XRS6</accession>
<dbReference type="PROSITE" id="PS51097">
    <property type="entry name" value="PTS_EIIA_TYPE_5"/>
    <property type="match status" value="1"/>
</dbReference>